<name>A0A7W9CEM3_9MICO</name>
<dbReference type="PANTHER" id="PTHR10151:SF120">
    <property type="entry name" value="BIS(5'-ADENOSYL)-TRIPHOSPHATASE"/>
    <property type="match status" value="1"/>
</dbReference>
<comment type="caution">
    <text evidence="1">The sequence shown here is derived from an EMBL/GenBank/DDBJ whole genome shotgun (WGS) entry which is preliminary data.</text>
</comment>
<evidence type="ECO:0000313" key="1">
    <source>
        <dbReference type="EMBL" id="MBB5744217.1"/>
    </source>
</evidence>
<sequence length="358" mass="37773">MAGDLLASLEGGTGGLAPARSVVVVIVDGLGAIQLRAHAGHARHLSAGVGKKDVAYSAFPTTTAAALTSILTGVEPGRHGLVGYRVLDRSRDRLVNLLSGWESDGIDPHRWQPQPTVFERAVSAGRPAYAVGIASYARSGFTNATLRGATFVSARTPAERVALAYQLASDEPGALVYCYLPEVDKAGHQHGIDSQAWIAALEDIDHALAPAPPRGVGVLITADHGMVDVPAHRHVVLAEGDARLGAVRHFGGEPRMLHVYLEPGADAAAHLDIWRRFSEGEADVLSRDEVIASGLYGGEVTADATDRIGDLVVVARGNRAFYDGTADDQRSRGMVGQHGALTPEERIVPYIRRGAFAG</sequence>
<keyword evidence="2" id="KW-1185">Reference proteome</keyword>
<evidence type="ECO:0000313" key="2">
    <source>
        <dbReference type="Proteomes" id="UP000517712"/>
    </source>
</evidence>
<dbReference type="Gene3D" id="3.40.720.10">
    <property type="entry name" value="Alkaline Phosphatase, subunit A"/>
    <property type="match status" value="1"/>
</dbReference>
<dbReference type="SUPFAM" id="SSF53649">
    <property type="entry name" value="Alkaline phosphatase-like"/>
    <property type="match status" value="1"/>
</dbReference>
<dbReference type="Pfam" id="PF01663">
    <property type="entry name" value="Phosphodiest"/>
    <property type="match status" value="1"/>
</dbReference>
<organism evidence="1 2">
    <name type="scientific">Microbacterium ginsengiterrae</name>
    <dbReference type="NCBI Taxonomy" id="546115"/>
    <lineage>
        <taxon>Bacteria</taxon>
        <taxon>Bacillati</taxon>
        <taxon>Actinomycetota</taxon>
        <taxon>Actinomycetes</taxon>
        <taxon>Micrococcales</taxon>
        <taxon>Microbacteriaceae</taxon>
        <taxon>Microbacterium</taxon>
    </lineage>
</organism>
<dbReference type="InterPro" id="IPR017850">
    <property type="entry name" value="Alkaline_phosphatase_core_sf"/>
</dbReference>
<protein>
    <recommendedName>
        <fullName evidence="3">AlkP superfamily pyrophosphatase or phosphodiesterase</fullName>
    </recommendedName>
</protein>
<accession>A0A7W9CEM3</accession>
<dbReference type="InterPro" id="IPR002591">
    <property type="entry name" value="Phosphodiest/P_Trfase"/>
</dbReference>
<dbReference type="EMBL" id="JACHMU010000001">
    <property type="protein sequence ID" value="MBB5744217.1"/>
    <property type="molecule type" value="Genomic_DNA"/>
</dbReference>
<dbReference type="Proteomes" id="UP000517712">
    <property type="component" value="Unassembled WGS sequence"/>
</dbReference>
<proteinExistence type="predicted"/>
<dbReference type="PANTHER" id="PTHR10151">
    <property type="entry name" value="ECTONUCLEOTIDE PYROPHOSPHATASE/PHOSPHODIESTERASE"/>
    <property type="match status" value="1"/>
</dbReference>
<reference evidence="1 2" key="1">
    <citation type="submission" date="2020-08" db="EMBL/GenBank/DDBJ databases">
        <title>Sequencing the genomes of 1000 actinobacteria strains.</title>
        <authorList>
            <person name="Klenk H.-P."/>
        </authorList>
    </citation>
    <scope>NUCLEOTIDE SEQUENCE [LARGE SCALE GENOMIC DNA]</scope>
    <source>
        <strain evidence="1 2">DSM 24823</strain>
    </source>
</reference>
<dbReference type="AlphaFoldDB" id="A0A7W9CEM3"/>
<gene>
    <name evidence="1" type="ORF">HD600_002714</name>
</gene>
<evidence type="ECO:0008006" key="3">
    <source>
        <dbReference type="Google" id="ProtNLM"/>
    </source>
</evidence>
<dbReference type="RefSeq" id="WP_184284297.1">
    <property type="nucleotide sequence ID" value="NZ_BAAAPG010000001.1"/>
</dbReference>
<dbReference type="GO" id="GO:0016787">
    <property type="term" value="F:hydrolase activity"/>
    <property type="evidence" value="ECO:0007669"/>
    <property type="project" value="UniProtKB-ARBA"/>
</dbReference>